<dbReference type="RefSeq" id="WP_133903705.1">
    <property type="nucleotide sequence ID" value="NZ_SOCP01000005.1"/>
</dbReference>
<keyword evidence="4" id="KW-0274">FAD</keyword>
<dbReference type="Proteomes" id="UP000294927">
    <property type="component" value="Unassembled WGS sequence"/>
</dbReference>
<sequence>MDFSFDDDLTDLAELTRTIVTDHVTPARLTEVEATGDRFDRALWTDLAKAGVLSAALPESVGGSGLGLLEQCAVLVELGRTVAPVPYLCSIVQAASAIAEFGTDAQRAEWAAPAADGRVVLTAALSEEVGDDPTGPAAFAERAGASAPWRLHGTKVAVQAGPVADLFLVPAETAAGLTVFLVTPNDFGVAVHRQEIVDRDSEALLELYNVSLGEDRVLGTAGNGTSVVEWLATRGTVGLCALQAGVSSESLQLTAKYATSRVQFERPIATFQAVGQRLADCYIDAEAIRLTLWQAAWRVSKNLAAQTEVATAKFWAADGGHRIAHTAVHIHGGMGIDVDYPLHRYFVASKRIEFSLGGATTQLRRIGATLAAEPA</sequence>
<evidence type="ECO:0000259" key="7">
    <source>
        <dbReference type="Pfam" id="PF02771"/>
    </source>
</evidence>
<evidence type="ECO:0000313" key="9">
    <source>
        <dbReference type="Proteomes" id="UP000294927"/>
    </source>
</evidence>
<dbReference type="GO" id="GO:0050660">
    <property type="term" value="F:flavin adenine dinucleotide binding"/>
    <property type="evidence" value="ECO:0007669"/>
    <property type="project" value="InterPro"/>
</dbReference>
<dbReference type="InterPro" id="IPR036250">
    <property type="entry name" value="AcylCo_DH-like_C"/>
</dbReference>
<dbReference type="PANTHER" id="PTHR43884">
    <property type="entry name" value="ACYL-COA DEHYDROGENASE"/>
    <property type="match status" value="1"/>
</dbReference>
<keyword evidence="9" id="KW-1185">Reference proteome</keyword>
<comment type="caution">
    <text evidence="8">The sequence shown here is derived from an EMBL/GenBank/DDBJ whole genome shotgun (WGS) entry which is preliminary data.</text>
</comment>
<evidence type="ECO:0000259" key="6">
    <source>
        <dbReference type="Pfam" id="PF00441"/>
    </source>
</evidence>
<evidence type="ECO:0000256" key="2">
    <source>
        <dbReference type="ARBA" id="ARBA00009347"/>
    </source>
</evidence>
<reference evidence="8 9" key="1">
    <citation type="submission" date="2019-03" db="EMBL/GenBank/DDBJ databases">
        <title>Genomic Encyclopedia of Archaeal and Bacterial Type Strains, Phase II (KMG-II): from individual species to whole genera.</title>
        <authorList>
            <person name="Goeker M."/>
        </authorList>
    </citation>
    <scope>NUCLEOTIDE SEQUENCE [LARGE SCALE GENOMIC DNA]</scope>
    <source>
        <strain evidence="8 9">DSM 45499</strain>
    </source>
</reference>
<dbReference type="Pfam" id="PF02771">
    <property type="entry name" value="Acyl-CoA_dh_N"/>
    <property type="match status" value="1"/>
</dbReference>
<evidence type="ECO:0000256" key="1">
    <source>
        <dbReference type="ARBA" id="ARBA00001974"/>
    </source>
</evidence>
<dbReference type="GO" id="GO:0003995">
    <property type="term" value="F:acyl-CoA dehydrogenase activity"/>
    <property type="evidence" value="ECO:0007669"/>
    <property type="project" value="TreeGrafter"/>
</dbReference>
<dbReference type="Gene3D" id="2.40.110.10">
    <property type="entry name" value="Butyryl-CoA Dehydrogenase, subunit A, domain 2"/>
    <property type="match status" value="1"/>
</dbReference>
<proteinExistence type="inferred from homology"/>
<evidence type="ECO:0000256" key="5">
    <source>
        <dbReference type="ARBA" id="ARBA00023002"/>
    </source>
</evidence>
<gene>
    <name evidence="8" type="ORF">CLV71_105469</name>
</gene>
<dbReference type="AlphaFoldDB" id="A0A4R7VT00"/>
<dbReference type="EMBL" id="SOCP01000005">
    <property type="protein sequence ID" value="TDV52337.1"/>
    <property type="molecule type" value="Genomic_DNA"/>
</dbReference>
<feature type="domain" description="Acyl-CoA dehydrogenase/oxidase C-terminal" evidence="6">
    <location>
        <begin position="222"/>
        <end position="369"/>
    </location>
</feature>
<organism evidence="8 9">
    <name type="scientific">Actinophytocola oryzae</name>
    <dbReference type="NCBI Taxonomy" id="502181"/>
    <lineage>
        <taxon>Bacteria</taxon>
        <taxon>Bacillati</taxon>
        <taxon>Actinomycetota</taxon>
        <taxon>Actinomycetes</taxon>
        <taxon>Pseudonocardiales</taxon>
        <taxon>Pseudonocardiaceae</taxon>
    </lineage>
</organism>
<dbReference type="InterPro" id="IPR009100">
    <property type="entry name" value="AcylCoA_DH/oxidase_NM_dom_sf"/>
</dbReference>
<dbReference type="InterPro" id="IPR013786">
    <property type="entry name" value="AcylCoA_DH/ox_N"/>
</dbReference>
<dbReference type="SUPFAM" id="SSF47203">
    <property type="entry name" value="Acyl-CoA dehydrogenase C-terminal domain-like"/>
    <property type="match status" value="1"/>
</dbReference>
<dbReference type="InterPro" id="IPR037069">
    <property type="entry name" value="AcylCoA_DH/ox_N_sf"/>
</dbReference>
<keyword evidence="3" id="KW-0285">Flavoprotein</keyword>
<dbReference type="PANTHER" id="PTHR43884:SF20">
    <property type="entry name" value="ACYL-COA DEHYDROGENASE FADE28"/>
    <property type="match status" value="1"/>
</dbReference>
<dbReference type="InterPro" id="IPR046373">
    <property type="entry name" value="Acyl-CoA_Oxase/DH_mid-dom_sf"/>
</dbReference>
<protein>
    <submittedName>
        <fullName evidence="8">Acyl-CoA dehydrogenase</fullName>
    </submittedName>
</protein>
<dbReference type="InterPro" id="IPR009075">
    <property type="entry name" value="AcylCo_DH/oxidase_C"/>
</dbReference>
<comment type="cofactor">
    <cofactor evidence="1">
        <name>FAD</name>
        <dbReference type="ChEBI" id="CHEBI:57692"/>
    </cofactor>
</comment>
<accession>A0A4R7VT00</accession>
<dbReference type="Pfam" id="PF00441">
    <property type="entry name" value="Acyl-CoA_dh_1"/>
    <property type="match status" value="1"/>
</dbReference>
<keyword evidence="5" id="KW-0560">Oxidoreductase</keyword>
<comment type="similarity">
    <text evidence="2">Belongs to the acyl-CoA dehydrogenase family.</text>
</comment>
<dbReference type="OrthoDB" id="4319499at2"/>
<dbReference type="CDD" id="cd00567">
    <property type="entry name" value="ACAD"/>
    <property type="match status" value="1"/>
</dbReference>
<dbReference type="SUPFAM" id="SSF56645">
    <property type="entry name" value="Acyl-CoA dehydrogenase NM domain-like"/>
    <property type="match status" value="1"/>
</dbReference>
<dbReference type="Gene3D" id="1.20.140.10">
    <property type="entry name" value="Butyryl-CoA Dehydrogenase, subunit A, domain 3"/>
    <property type="match status" value="1"/>
</dbReference>
<feature type="domain" description="Acyl-CoA dehydrogenase/oxidase N-terminal" evidence="7">
    <location>
        <begin position="8"/>
        <end position="117"/>
    </location>
</feature>
<dbReference type="Gene3D" id="1.10.540.10">
    <property type="entry name" value="Acyl-CoA dehydrogenase/oxidase, N-terminal domain"/>
    <property type="match status" value="1"/>
</dbReference>
<evidence type="ECO:0000256" key="3">
    <source>
        <dbReference type="ARBA" id="ARBA00022630"/>
    </source>
</evidence>
<evidence type="ECO:0000256" key="4">
    <source>
        <dbReference type="ARBA" id="ARBA00022827"/>
    </source>
</evidence>
<name>A0A4R7VT00_9PSEU</name>
<evidence type="ECO:0000313" key="8">
    <source>
        <dbReference type="EMBL" id="TDV52337.1"/>
    </source>
</evidence>